<evidence type="ECO:0000313" key="8">
    <source>
        <dbReference type="Proteomes" id="UP000233618"/>
    </source>
</evidence>
<keyword evidence="4 5" id="KW-0472">Membrane</keyword>
<sequence length="196" mass="22268">MNFRIQKITYSFSRWFNLLIEPKKEWEAIALETPDVKSIFIHFAFPVIAVCSLLSSIGAFIHTGSLSIVISQFIVSFISLNLGFLTAGKMIELLAPNFQLQIKTSTIYQLIVYSGAVFCLFHSFAKLFSPYSFLNQICLVFELYFIRVLWLGISPLLPIAENKKPGFTIVASLLILVLPLIFERMFSVIFKLPVTI</sequence>
<keyword evidence="8" id="KW-1185">Reference proteome</keyword>
<evidence type="ECO:0000256" key="2">
    <source>
        <dbReference type="ARBA" id="ARBA00022692"/>
    </source>
</evidence>
<dbReference type="EMBL" id="MVDE01000042">
    <property type="protein sequence ID" value="PKQ61681.1"/>
    <property type="molecule type" value="Genomic_DNA"/>
</dbReference>
<feature type="transmembrane region" description="Helical" evidence="5">
    <location>
        <begin position="68"/>
        <end position="87"/>
    </location>
</feature>
<keyword evidence="3 5" id="KW-1133">Transmembrane helix</keyword>
<dbReference type="RefSeq" id="WP_101311417.1">
    <property type="nucleotide sequence ID" value="NZ_CAXXEE010000003.1"/>
</dbReference>
<dbReference type="GO" id="GO:0016020">
    <property type="term" value="C:membrane"/>
    <property type="evidence" value="ECO:0007669"/>
    <property type="project" value="UniProtKB-SubCell"/>
</dbReference>
<dbReference type="InterPro" id="IPR006977">
    <property type="entry name" value="Yip1_dom"/>
</dbReference>
<feature type="domain" description="Yip1" evidence="6">
    <location>
        <begin position="17"/>
        <end position="180"/>
    </location>
</feature>
<evidence type="ECO:0000256" key="4">
    <source>
        <dbReference type="ARBA" id="ARBA00023136"/>
    </source>
</evidence>
<gene>
    <name evidence="7" type="ORF">BZG01_18930</name>
</gene>
<evidence type="ECO:0000313" key="7">
    <source>
        <dbReference type="EMBL" id="PKQ61681.1"/>
    </source>
</evidence>
<name>A0A2N3HUH9_9BACT</name>
<comment type="caution">
    <text evidence="7">The sequence shown here is derived from an EMBL/GenBank/DDBJ whole genome shotgun (WGS) entry which is preliminary data.</text>
</comment>
<reference evidence="7 8" key="1">
    <citation type="journal article" date="2017" name="Front. Microbiol.">
        <title>Labilibaculum manganireducens gen. nov., sp. nov. and Labilibaculum filiforme sp. nov., Novel Bacteroidetes Isolated from Subsurface Sediments of the Baltic Sea.</title>
        <authorList>
            <person name="Vandieken V."/>
            <person name="Marshall I.P."/>
            <person name="Niemann H."/>
            <person name="Engelen B."/>
            <person name="Cypionka H."/>
        </authorList>
    </citation>
    <scope>NUCLEOTIDE SEQUENCE [LARGE SCALE GENOMIC DNA]</scope>
    <source>
        <strain evidence="7 8">59.10-2M</strain>
    </source>
</reference>
<protein>
    <recommendedName>
        <fullName evidence="6">Yip1 domain-containing protein</fullName>
    </recommendedName>
</protein>
<feature type="transmembrane region" description="Helical" evidence="5">
    <location>
        <begin position="39"/>
        <end position="61"/>
    </location>
</feature>
<keyword evidence="2 5" id="KW-0812">Transmembrane</keyword>
<evidence type="ECO:0000256" key="5">
    <source>
        <dbReference type="SAM" id="Phobius"/>
    </source>
</evidence>
<feature type="transmembrane region" description="Helical" evidence="5">
    <location>
        <begin position="137"/>
        <end position="160"/>
    </location>
</feature>
<feature type="transmembrane region" description="Helical" evidence="5">
    <location>
        <begin position="107"/>
        <end position="125"/>
    </location>
</feature>
<organism evidence="7 8">
    <name type="scientific">Labilibaculum manganireducens</name>
    <dbReference type="NCBI Taxonomy" id="1940525"/>
    <lineage>
        <taxon>Bacteria</taxon>
        <taxon>Pseudomonadati</taxon>
        <taxon>Bacteroidota</taxon>
        <taxon>Bacteroidia</taxon>
        <taxon>Marinilabiliales</taxon>
        <taxon>Marinifilaceae</taxon>
        <taxon>Labilibaculum</taxon>
    </lineage>
</organism>
<evidence type="ECO:0000256" key="1">
    <source>
        <dbReference type="ARBA" id="ARBA00004141"/>
    </source>
</evidence>
<feature type="transmembrane region" description="Helical" evidence="5">
    <location>
        <begin position="166"/>
        <end position="182"/>
    </location>
</feature>
<dbReference type="Pfam" id="PF04893">
    <property type="entry name" value="Yip1"/>
    <property type="match status" value="1"/>
</dbReference>
<dbReference type="AlphaFoldDB" id="A0A2N3HUH9"/>
<accession>A0A2N3HUH9</accession>
<comment type="subcellular location">
    <subcellularLocation>
        <location evidence="1">Membrane</location>
        <topology evidence="1">Multi-pass membrane protein</topology>
    </subcellularLocation>
</comment>
<proteinExistence type="predicted"/>
<evidence type="ECO:0000256" key="3">
    <source>
        <dbReference type="ARBA" id="ARBA00022989"/>
    </source>
</evidence>
<dbReference type="Proteomes" id="UP000233618">
    <property type="component" value="Unassembled WGS sequence"/>
</dbReference>
<evidence type="ECO:0000259" key="6">
    <source>
        <dbReference type="Pfam" id="PF04893"/>
    </source>
</evidence>